<comment type="caution">
    <text evidence="2">The sequence shown here is derived from an EMBL/GenBank/DDBJ whole genome shotgun (WGS) entry which is preliminary data.</text>
</comment>
<evidence type="ECO:0000313" key="2">
    <source>
        <dbReference type="EMBL" id="KAF9615587.1"/>
    </source>
</evidence>
<reference evidence="2 3" key="1">
    <citation type="submission" date="2020-10" db="EMBL/GenBank/DDBJ databases">
        <title>The Coptis chinensis genome and diversification of protoberbering-type alkaloids.</title>
        <authorList>
            <person name="Wang B."/>
            <person name="Shu S."/>
            <person name="Song C."/>
            <person name="Liu Y."/>
        </authorList>
    </citation>
    <scope>NUCLEOTIDE SEQUENCE [LARGE SCALE GENOMIC DNA]</scope>
    <source>
        <strain evidence="2">HL-2020</strain>
        <tissue evidence="2">Leaf</tissue>
    </source>
</reference>
<sequence length="180" mass="20256">MCSTLECNYVIRSVSIADHDDENIHFGQDFAQESNIYDGYKMYVLNQNYSQSHSSLFLYQQQIKVNFLIVFFFILCSEVQSNLGHKTTSDGFKILGHITTQEKQLQGLKYVNAVNKAEDKYKVVKRVSKGQKGRGVYGGANANHPKNSYSGACTILTLSSSFISISIVQISLTLILIFLF</sequence>
<name>A0A835IFF0_9MAGN</name>
<dbReference type="AlphaFoldDB" id="A0A835IFF0"/>
<evidence type="ECO:0000313" key="3">
    <source>
        <dbReference type="Proteomes" id="UP000631114"/>
    </source>
</evidence>
<protein>
    <submittedName>
        <fullName evidence="2">Uncharacterized protein</fullName>
    </submittedName>
</protein>
<organism evidence="2 3">
    <name type="scientific">Coptis chinensis</name>
    <dbReference type="NCBI Taxonomy" id="261450"/>
    <lineage>
        <taxon>Eukaryota</taxon>
        <taxon>Viridiplantae</taxon>
        <taxon>Streptophyta</taxon>
        <taxon>Embryophyta</taxon>
        <taxon>Tracheophyta</taxon>
        <taxon>Spermatophyta</taxon>
        <taxon>Magnoliopsida</taxon>
        <taxon>Ranunculales</taxon>
        <taxon>Ranunculaceae</taxon>
        <taxon>Coptidoideae</taxon>
        <taxon>Coptis</taxon>
    </lineage>
</organism>
<dbReference type="EMBL" id="JADFTS010000003">
    <property type="protein sequence ID" value="KAF9615587.1"/>
    <property type="molecule type" value="Genomic_DNA"/>
</dbReference>
<keyword evidence="1" id="KW-1133">Transmembrane helix</keyword>
<dbReference type="Proteomes" id="UP000631114">
    <property type="component" value="Unassembled WGS sequence"/>
</dbReference>
<keyword evidence="1" id="KW-0812">Transmembrane</keyword>
<accession>A0A835IFF0</accession>
<feature type="transmembrane region" description="Helical" evidence="1">
    <location>
        <begin position="155"/>
        <end position="179"/>
    </location>
</feature>
<proteinExistence type="predicted"/>
<keyword evidence="3" id="KW-1185">Reference proteome</keyword>
<gene>
    <name evidence="2" type="ORF">IFM89_024676</name>
</gene>
<evidence type="ECO:0000256" key="1">
    <source>
        <dbReference type="SAM" id="Phobius"/>
    </source>
</evidence>
<keyword evidence="1" id="KW-0472">Membrane</keyword>